<accession>A0AAD7BGP3</accession>
<evidence type="ECO:0000313" key="2">
    <source>
        <dbReference type="Proteomes" id="UP001221142"/>
    </source>
</evidence>
<organism evidence="1 2">
    <name type="scientific">Roridomyces roridus</name>
    <dbReference type="NCBI Taxonomy" id="1738132"/>
    <lineage>
        <taxon>Eukaryota</taxon>
        <taxon>Fungi</taxon>
        <taxon>Dikarya</taxon>
        <taxon>Basidiomycota</taxon>
        <taxon>Agaricomycotina</taxon>
        <taxon>Agaricomycetes</taxon>
        <taxon>Agaricomycetidae</taxon>
        <taxon>Agaricales</taxon>
        <taxon>Marasmiineae</taxon>
        <taxon>Mycenaceae</taxon>
        <taxon>Roridomyces</taxon>
    </lineage>
</organism>
<dbReference type="Proteomes" id="UP001221142">
    <property type="component" value="Unassembled WGS sequence"/>
</dbReference>
<sequence>MWACQSRPGWQSSTFFSCGCWTASAESRPWDLREYMVMLTLVAAGPSQTPHPTEIEAQRGKDGRIHQLLSCSDVSDPGQIKPKPFCCIQRLDRPTARLKVVLRAAKYKFLPAVVGNAA</sequence>
<proteinExistence type="predicted"/>
<name>A0AAD7BGP3_9AGAR</name>
<comment type="caution">
    <text evidence="1">The sequence shown here is derived from an EMBL/GenBank/DDBJ whole genome shotgun (WGS) entry which is preliminary data.</text>
</comment>
<dbReference type="PROSITE" id="PS51257">
    <property type="entry name" value="PROKAR_LIPOPROTEIN"/>
    <property type="match status" value="1"/>
</dbReference>
<reference evidence="1" key="1">
    <citation type="submission" date="2023-03" db="EMBL/GenBank/DDBJ databases">
        <title>Massive genome expansion in bonnet fungi (Mycena s.s.) driven by repeated elements and novel gene families across ecological guilds.</title>
        <authorList>
            <consortium name="Lawrence Berkeley National Laboratory"/>
            <person name="Harder C.B."/>
            <person name="Miyauchi S."/>
            <person name="Viragh M."/>
            <person name="Kuo A."/>
            <person name="Thoen E."/>
            <person name="Andreopoulos B."/>
            <person name="Lu D."/>
            <person name="Skrede I."/>
            <person name="Drula E."/>
            <person name="Henrissat B."/>
            <person name="Morin E."/>
            <person name="Kohler A."/>
            <person name="Barry K."/>
            <person name="LaButti K."/>
            <person name="Morin E."/>
            <person name="Salamov A."/>
            <person name="Lipzen A."/>
            <person name="Mereny Z."/>
            <person name="Hegedus B."/>
            <person name="Baldrian P."/>
            <person name="Stursova M."/>
            <person name="Weitz H."/>
            <person name="Taylor A."/>
            <person name="Grigoriev I.V."/>
            <person name="Nagy L.G."/>
            <person name="Martin F."/>
            <person name="Kauserud H."/>
        </authorList>
    </citation>
    <scope>NUCLEOTIDE SEQUENCE</scope>
    <source>
        <strain evidence="1">9284</strain>
    </source>
</reference>
<dbReference type="EMBL" id="JARKIF010000017">
    <property type="protein sequence ID" value="KAJ7620227.1"/>
    <property type="molecule type" value="Genomic_DNA"/>
</dbReference>
<keyword evidence="2" id="KW-1185">Reference proteome</keyword>
<protein>
    <submittedName>
        <fullName evidence="1">Uncharacterized protein</fullName>
    </submittedName>
</protein>
<dbReference type="AlphaFoldDB" id="A0AAD7BGP3"/>
<gene>
    <name evidence="1" type="ORF">FB45DRAFT_1006841</name>
</gene>
<evidence type="ECO:0000313" key="1">
    <source>
        <dbReference type="EMBL" id="KAJ7620227.1"/>
    </source>
</evidence>